<proteinExistence type="predicted"/>
<protein>
    <submittedName>
        <fullName evidence="1">Uncharacterized protein</fullName>
    </submittedName>
</protein>
<gene>
    <name evidence="1" type="primary">ORF39136</name>
</gene>
<evidence type="ECO:0000313" key="1">
    <source>
        <dbReference type="EMBL" id="CEK60344.1"/>
    </source>
</evidence>
<dbReference type="EMBL" id="HACG01013479">
    <property type="protein sequence ID" value="CEK60344.1"/>
    <property type="molecule type" value="Transcribed_RNA"/>
</dbReference>
<dbReference type="PANTHER" id="PTHR16078">
    <property type="entry name" value="COILED-COIL DOMAIN-CONTAINING PROTEIN 87"/>
    <property type="match status" value="1"/>
</dbReference>
<dbReference type="AlphaFoldDB" id="A0A0B6YVH9"/>
<accession>A0A0B6YVH9</accession>
<reference evidence="1" key="1">
    <citation type="submission" date="2014-12" db="EMBL/GenBank/DDBJ databases">
        <title>Insight into the proteome of Arion vulgaris.</title>
        <authorList>
            <person name="Aradska J."/>
            <person name="Bulat T."/>
            <person name="Smidak R."/>
            <person name="Sarate P."/>
            <person name="Gangsoo J."/>
            <person name="Sialana F."/>
            <person name="Bilban M."/>
            <person name="Lubec G."/>
        </authorList>
    </citation>
    <scope>NUCLEOTIDE SEQUENCE</scope>
    <source>
        <tissue evidence="1">Skin</tissue>
    </source>
</reference>
<sequence length="88" mass="10593">YLYKKIDALDDEIKKEIEYIRNQFHDVITYKGRPYIDKIKWDRTEMLYWLSEERKQNGIRYEAVTQGLSLPLKQAQLLPIKSSKLVES</sequence>
<dbReference type="InterPro" id="IPR037383">
    <property type="entry name" value="CCDC87"/>
</dbReference>
<feature type="non-terminal residue" evidence="1">
    <location>
        <position position="1"/>
    </location>
</feature>
<name>A0A0B6YVH9_9EUPU</name>
<dbReference type="PANTHER" id="PTHR16078:SF1">
    <property type="entry name" value="COILED-COIL DOMAIN-CONTAINING PROTEIN 87"/>
    <property type="match status" value="1"/>
</dbReference>
<organism evidence="1">
    <name type="scientific">Arion vulgaris</name>
    <dbReference type="NCBI Taxonomy" id="1028688"/>
    <lineage>
        <taxon>Eukaryota</taxon>
        <taxon>Metazoa</taxon>
        <taxon>Spiralia</taxon>
        <taxon>Lophotrochozoa</taxon>
        <taxon>Mollusca</taxon>
        <taxon>Gastropoda</taxon>
        <taxon>Heterobranchia</taxon>
        <taxon>Euthyneura</taxon>
        <taxon>Panpulmonata</taxon>
        <taxon>Eupulmonata</taxon>
        <taxon>Stylommatophora</taxon>
        <taxon>Helicina</taxon>
        <taxon>Arionoidea</taxon>
        <taxon>Arionidae</taxon>
        <taxon>Arion</taxon>
    </lineage>
</organism>